<name>A0ABY7ESM7_MYAAR</name>
<evidence type="ECO:0000256" key="2">
    <source>
        <dbReference type="SAM" id="Coils"/>
    </source>
</evidence>
<organism evidence="4 5">
    <name type="scientific">Mya arenaria</name>
    <name type="common">Soft-shell clam</name>
    <dbReference type="NCBI Taxonomy" id="6604"/>
    <lineage>
        <taxon>Eukaryota</taxon>
        <taxon>Metazoa</taxon>
        <taxon>Spiralia</taxon>
        <taxon>Lophotrochozoa</taxon>
        <taxon>Mollusca</taxon>
        <taxon>Bivalvia</taxon>
        <taxon>Autobranchia</taxon>
        <taxon>Heteroconchia</taxon>
        <taxon>Euheterodonta</taxon>
        <taxon>Imparidentia</taxon>
        <taxon>Neoheterodontei</taxon>
        <taxon>Myida</taxon>
        <taxon>Myoidea</taxon>
        <taxon>Myidae</taxon>
        <taxon>Mya</taxon>
    </lineage>
</organism>
<keyword evidence="1" id="KW-0479">Metal-binding</keyword>
<keyword evidence="5" id="KW-1185">Reference proteome</keyword>
<protein>
    <submittedName>
        <fullName evidence="4">TRI33-like protein</fullName>
    </submittedName>
</protein>
<keyword evidence="1" id="KW-0863">Zinc-finger</keyword>
<feature type="domain" description="B box-type" evidence="3">
    <location>
        <begin position="28"/>
        <end position="68"/>
    </location>
</feature>
<dbReference type="PROSITE" id="PS50119">
    <property type="entry name" value="ZF_BBOX"/>
    <property type="match status" value="1"/>
</dbReference>
<keyword evidence="2" id="KW-0175">Coiled coil</keyword>
<accession>A0ABY7ESM7</accession>
<feature type="coiled-coil region" evidence="2">
    <location>
        <begin position="166"/>
        <end position="197"/>
    </location>
</feature>
<dbReference type="Proteomes" id="UP001164746">
    <property type="component" value="Chromosome 8"/>
</dbReference>
<dbReference type="Gene3D" id="3.30.160.60">
    <property type="entry name" value="Classic Zinc Finger"/>
    <property type="match status" value="1"/>
</dbReference>
<proteinExistence type="predicted"/>
<keyword evidence="1" id="KW-0862">Zinc</keyword>
<dbReference type="InterPro" id="IPR047153">
    <property type="entry name" value="TRIM45/56/19-like"/>
</dbReference>
<evidence type="ECO:0000313" key="5">
    <source>
        <dbReference type="Proteomes" id="UP001164746"/>
    </source>
</evidence>
<dbReference type="InterPro" id="IPR000315">
    <property type="entry name" value="Znf_B-box"/>
</dbReference>
<feature type="non-terminal residue" evidence="4">
    <location>
        <position position="439"/>
    </location>
</feature>
<dbReference type="PANTHER" id="PTHR25462">
    <property type="entry name" value="BONUS, ISOFORM C-RELATED"/>
    <property type="match status" value="1"/>
</dbReference>
<dbReference type="PANTHER" id="PTHR25462:SF296">
    <property type="entry name" value="MEIOTIC P26, ISOFORM F"/>
    <property type="match status" value="1"/>
</dbReference>
<evidence type="ECO:0000313" key="4">
    <source>
        <dbReference type="EMBL" id="WAR12982.1"/>
    </source>
</evidence>
<reference evidence="4" key="1">
    <citation type="submission" date="2022-11" db="EMBL/GenBank/DDBJ databases">
        <title>Centuries of genome instability and evolution in soft-shell clam transmissible cancer (bioRxiv).</title>
        <authorList>
            <person name="Hart S.F.M."/>
            <person name="Yonemitsu M.A."/>
            <person name="Giersch R.M."/>
            <person name="Beal B.F."/>
            <person name="Arriagada G."/>
            <person name="Davis B.W."/>
            <person name="Ostrander E.A."/>
            <person name="Goff S.P."/>
            <person name="Metzger M.J."/>
        </authorList>
    </citation>
    <scope>NUCLEOTIDE SEQUENCE</scope>
    <source>
        <strain evidence="4">MELC-2E11</strain>
        <tissue evidence="4">Siphon/mantle</tissue>
    </source>
</reference>
<evidence type="ECO:0000259" key="3">
    <source>
        <dbReference type="PROSITE" id="PS50119"/>
    </source>
</evidence>
<sequence length="439" mass="49879">MASKHTKSFKDSMSMASDLIHDFVCYPCQEDQLNTEAKYFCADCSKYYCDKCLTFHTKILKQHAVLGRKDVDKWEGHHGTLISCDLHPQEVIKLLCEDHAEMCCHLCVSLNHRMCRSISLISDLAKGVYNMADFTQLPSMVAKVTTSLNQVKEVRKKNQGSLKTCGKSMLRKITDLRKKLNQLLDELEKRTVEQMDSLLTDLDDTLQKDIDSCSNIHNLLKALLETIQAQGKKNESSVYIGFRKCEEKMEEANSLLQEMSTKPELTVTFLPDTRVTQLLSDMQTLGKIQGYRETQSGHQKSDKKSSEHIRPLPDKLRVFKVKKKSTFNVNIKPDTFTCDIMGITELPSGETVIVDNKNSSVKILNMKYKVIAHCDVPTKPQDICHVTGNQVAVAINCTNPVRHEVHFLNVSAGTIKITRKISVNHDCNSIRHHRDMLYV</sequence>
<dbReference type="EMBL" id="CP111019">
    <property type="protein sequence ID" value="WAR12982.1"/>
    <property type="molecule type" value="Genomic_DNA"/>
</dbReference>
<evidence type="ECO:0000256" key="1">
    <source>
        <dbReference type="PROSITE-ProRule" id="PRU00024"/>
    </source>
</evidence>
<gene>
    <name evidence="4" type="ORF">MAR_027162</name>
</gene>
<dbReference type="CDD" id="cd19756">
    <property type="entry name" value="Bbox2"/>
    <property type="match status" value="1"/>
</dbReference>